<dbReference type="Proteomes" id="UP000257144">
    <property type="component" value="Unassembled WGS sequence"/>
</dbReference>
<protein>
    <submittedName>
        <fullName evidence="1">Uncharacterized protein</fullName>
    </submittedName>
</protein>
<accession>A0A3D8GRR8</accession>
<evidence type="ECO:0000313" key="1">
    <source>
        <dbReference type="EMBL" id="RDU36961.1"/>
    </source>
</evidence>
<comment type="caution">
    <text evidence="1">The sequence shown here is derived from an EMBL/GenBank/DDBJ whole genome shotgun (WGS) entry which is preliminary data.</text>
</comment>
<dbReference type="EMBL" id="QNQT01000003">
    <property type="protein sequence ID" value="RDU36961.1"/>
    <property type="molecule type" value="Genomic_DNA"/>
</dbReference>
<reference evidence="1 2" key="1">
    <citation type="submission" date="2018-07" db="EMBL/GenBank/DDBJ databases">
        <title>Bacillus sp. YLB-04 draft genome sequence.</title>
        <authorList>
            <person name="Yu L."/>
            <person name="Tang X."/>
        </authorList>
    </citation>
    <scope>NUCLEOTIDE SEQUENCE [LARGE SCALE GENOMIC DNA]</scope>
    <source>
        <strain evidence="1 2">YLB-04</strain>
    </source>
</reference>
<organism evidence="1 2">
    <name type="scientific">Neobacillus piezotolerans</name>
    <dbReference type="NCBI Taxonomy" id="2259171"/>
    <lineage>
        <taxon>Bacteria</taxon>
        <taxon>Bacillati</taxon>
        <taxon>Bacillota</taxon>
        <taxon>Bacilli</taxon>
        <taxon>Bacillales</taxon>
        <taxon>Bacillaceae</taxon>
        <taxon>Neobacillus</taxon>
    </lineage>
</organism>
<sequence length="177" mass="19825">MNDVFLKVLFIGSGITVNELDKHMKKEAGRMNKAINYSKSCPECGAPEANGLDCRGQLEEILAWEQYSPELAEQHFWTVACFNIQHPSTITDDSWRGLCAVFCEAYDENLTVKDIRGQVSSRTEGAARIKRGVAAKPIAREWAMAISEVYLAGEPKGAADRVRAWSKVIRKQIEDFL</sequence>
<dbReference type="RefSeq" id="WP_115451789.1">
    <property type="nucleotide sequence ID" value="NZ_QNQT01000003.1"/>
</dbReference>
<gene>
    <name evidence="1" type="ORF">DRW41_09690</name>
</gene>
<dbReference type="OrthoDB" id="1952231at2"/>
<evidence type="ECO:0000313" key="2">
    <source>
        <dbReference type="Proteomes" id="UP000257144"/>
    </source>
</evidence>
<dbReference type="AlphaFoldDB" id="A0A3D8GRR8"/>
<keyword evidence="2" id="KW-1185">Reference proteome</keyword>
<dbReference type="InterPro" id="IPR045990">
    <property type="entry name" value="DUF5946"/>
</dbReference>
<proteinExistence type="predicted"/>
<dbReference type="Pfam" id="PF19371">
    <property type="entry name" value="DUF5946"/>
    <property type="match status" value="1"/>
</dbReference>
<name>A0A3D8GRR8_9BACI</name>